<reference evidence="1 2" key="1">
    <citation type="submission" date="2024-10" db="EMBL/GenBank/DDBJ databases">
        <title>Updated reference genomes for cyclostephanoid diatoms.</title>
        <authorList>
            <person name="Roberts W.R."/>
            <person name="Alverson A.J."/>
        </authorList>
    </citation>
    <scope>NUCLEOTIDE SEQUENCE [LARGE SCALE GENOMIC DNA]</scope>
    <source>
        <strain evidence="1 2">AJA232-27</strain>
    </source>
</reference>
<sequence length="242" mass="26177">MVSSTKRASLSIVAAVSVIGKCESFMPNGPSIVPGRTTLSAAAASESSPPLNTFVDTSAHPCRRSFVKRSVAATLGTALMFNRPSAVIATDENLASILGHIKEAKNQIEIIPDLIKSEKWDAASLMRFINEMCKVRAILIKPPLANMWTSGGQSKLLKNYADAIGNELPNGDEIAALELREEVISHLRYLDMAVYNNVFNPIATEGTTGATKELIRSYYEDPINEWNALKSAIDQLIGLASL</sequence>
<name>A0ABD3M547_9STRA</name>
<proteinExistence type="predicted"/>
<accession>A0ABD3M547</accession>
<dbReference type="AlphaFoldDB" id="A0ABD3M547"/>
<dbReference type="EMBL" id="JALLBG020000268">
    <property type="protein sequence ID" value="KAL3757297.1"/>
    <property type="molecule type" value="Genomic_DNA"/>
</dbReference>
<comment type="caution">
    <text evidence="1">The sequence shown here is derived from an EMBL/GenBank/DDBJ whole genome shotgun (WGS) entry which is preliminary data.</text>
</comment>
<dbReference type="Proteomes" id="UP001530293">
    <property type="component" value="Unassembled WGS sequence"/>
</dbReference>
<evidence type="ECO:0000313" key="1">
    <source>
        <dbReference type="EMBL" id="KAL3757297.1"/>
    </source>
</evidence>
<gene>
    <name evidence="1" type="ORF">ACHAWU_008458</name>
</gene>
<organism evidence="1 2">
    <name type="scientific">Discostella pseudostelligera</name>
    <dbReference type="NCBI Taxonomy" id="259834"/>
    <lineage>
        <taxon>Eukaryota</taxon>
        <taxon>Sar</taxon>
        <taxon>Stramenopiles</taxon>
        <taxon>Ochrophyta</taxon>
        <taxon>Bacillariophyta</taxon>
        <taxon>Coscinodiscophyceae</taxon>
        <taxon>Thalassiosirophycidae</taxon>
        <taxon>Stephanodiscales</taxon>
        <taxon>Stephanodiscaceae</taxon>
        <taxon>Discostella</taxon>
    </lineage>
</organism>
<protein>
    <submittedName>
        <fullName evidence="1">Uncharacterized protein</fullName>
    </submittedName>
</protein>
<keyword evidence="2" id="KW-1185">Reference proteome</keyword>
<evidence type="ECO:0000313" key="2">
    <source>
        <dbReference type="Proteomes" id="UP001530293"/>
    </source>
</evidence>